<evidence type="ECO:0000313" key="2">
    <source>
        <dbReference type="Proteomes" id="UP000017837"/>
    </source>
</evidence>
<proteinExistence type="predicted"/>
<reference evidence="1 2" key="1">
    <citation type="journal article" date="2014" name="Nature">
        <title>Sequential evolution of bacterial morphology by co-option of a developmental regulator.</title>
        <authorList>
            <person name="Jiang C."/>
            <person name="Brown P.J."/>
            <person name="Ducret A."/>
            <person name="Brun Y.V."/>
        </authorList>
    </citation>
    <scope>NUCLEOTIDE SEQUENCE [LARGE SCALE GENOMIC DNA]</scope>
    <source>
        <strain evidence="1 2">DSM 16100</strain>
    </source>
</reference>
<organism evidence="1 2">
    <name type="scientific">Asticcacaulis benevestitus DSM 16100 = ATCC BAA-896</name>
    <dbReference type="NCBI Taxonomy" id="1121022"/>
    <lineage>
        <taxon>Bacteria</taxon>
        <taxon>Pseudomonadati</taxon>
        <taxon>Pseudomonadota</taxon>
        <taxon>Alphaproteobacteria</taxon>
        <taxon>Caulobacterales</taxon>
        <taxon>Caulobacteraceae</taxon>
        <taxon>Asticcacaulis</taxon>
    </lineage>
</organism>
<protein>
    <submittedName>
        <fullName evidence="1">Uncharacterized protein</fullName>
    </submittedName>
</protein>
<evidence type="ECO:0000313" key="1">
    <source>
        <dbReference type="EMBL" id="ESQ85551.1"/>
    </source>
</evidence>
<name>V4PBU6_9CAUL</name>
<dbReference type="STRING" id="1121022.GCA_000376105_01216"/>
<accession>V4PBU6</accession>
<dbReference type="Proteomes" id="UP000017837">
    <property type="component" value="Unassembled WGS sequence"/>
</dbReference>
<comment type="caution">
    <text evidence="1">The sequence shown here is derived from an EMBL/GenBank/DDBJ whole genome shotgun (WGS) entry which is preliminary data.</text>
</comment>
<dbReference type="EMBL" id="AWGB01000057">
    <property type="protein sequence ID" value="ESQ85551.1"/>
    <property type="molecule type" value="Genomic_DNA"/>
</dbReference>
<sequence length="42" mass="4930">MALSRRIKPGFVVVFQDHIETLLNLLRDEARRKGYRSPDESD</sequence>
<dbReference type="PATRIC" id="fig|1121022.4.peg.3840"/>
<dbReference type="AlphaFoldDB" id="V4PBU6"/>
<gene>
    <name evidence="1" type="ORF">ABENE_18770</name>
</gene>
<keyword evidence="2" id="KW-1185">Reference proteome</keyword>